<dbReference type="SUPFAM" id="SSF103473">
    <property type="entry name" value="MFS general substrate transporter"/>
    <property type="match status" value="1"/>
</dbReference>
<accession>A0ABM4D6X7</accession>
<dbReference type="InterPro" id="IPR050382">
    <property type="entry name" value="MFS_Na/Anion_cotransporter"/>
</dbReference>
<dbReference type="Gene3D" id="1.20.1250.20">
    <property type="entry name" value="MFS general substrate transporter like domains"/>
    <property type="match status" value="2"/>
</dbReference>
<keyword evidence="4 5" id="KW-0472">Membrane</keyword>
<evidence type="ECO:0000256" key="1">
    <source>
        <dbReference type="ARBA" id="ARBA00004141"/>
    </source>
</evidence>
<evidence type="ECO:0000256" key="2">
    <source>
        <dbReference type="ARBA" id="ARBA00022692"/>
    </source>
</evidence>
<proteinExistence type="predicted"/>
<feature type="transmembrane region" description="Helical" evidence="5">
    <location>
        <begin position="159"/>
        <end position="182"/>
    </location>
</feature>
<gene>
    <name evidence="8" type="primary">LOC136071698</name>
</gene>
<organism evidence="7 8">
    <name type="scientific">Hydra vulgaris</name>
    <name type="common">Hydra</name>
    <name type="synonym">Hydra attenuata</name>
    <dbReference type="NCBI Taxonomy" id="6087"/>
    <lineage>
        <taxon>Eukaryota</taxon>
        <taxon>Metazoa</taxon>
        <taxon>Cnidaria</taxon>
        <taxon>Hydrozoa</taxon>
        <taxon>Hydroidolina</taxon>
        <taxon>Anthoathecata</taxon>
        <taxon>Aplanulata</taxon>
        <taxon>Hydridae</taxon>
        <taxon>Hydra</taxon>
    </lineage>
</organism>
<dbReference type="GeneID" id="136071698"/>
<dbReference type="InterPro" id="IPR036259">
    <property type="entry name" value="MFS_trans_sf"/>
</dbReference>
<feature type="transmembrane region" description="Helical" evidence="5">
    <location>
        <begin position="188"/>
        <end position="210"/>
    </location>
</feature>
<evidence type="ECO:0000313" key="7">
    <source>
        <dbReference type="Proteomes" id="UP001652625"/>
    </source>
</evidence>
<evidence type="ECO:0000256" key="4">
    <source>
        <dbReference type="ARBA" id="ARBA00023136"/>
    </source>
</evidence>
<feature type="transmembrane region" description="Helical" evidence="5">
    <location>
        <begin position="70"/>
        <end position="89"/>
    </location>
</feature>
<feature type="transmembrane region" description="Helical" evidence="5">
    <location>
        <begin position="308"/>
        <end position="329"/>
    </location>
</feature>
<dbReference type="InterPro" id="IPR044777">
    <property type="entry name" value="SLC17A9-like"/>
</dbReference>
<comment type="subcellular location">
    <subcellularLocation>
        <location evidence="1">Membrane</location>
        <topology evidence="1">Multi-pass membrane protein</topology>
    </subcellularLocation>
</comment>
<dbReference type="PANTHER" id="PTHR11662:SF279">
    <property type="entry name" value="VOLTAGE-GATED PURINE NUCLEOTIDE UNIPORTER SLC17A9"/>
    <property type="match status" value="1"/>
</dbReference>
<feature type="transmembrane region" description="Helical" evidence="5">
    <location>
        <begin position="36"/>
        <end position="58"/>
    </location>
</feature>
<feature type="transmembrane region" description="Helical" evidence="5">
    <location>
        <begin position="122"/>
        <end position="147"/>
    </location>
</feature>
<evidence type="ECO:0000256" key="3">
    <source>
        <dbReference type="ARBA" id="ARBA00022989"/>
    </source>
</evidence>
<evidence type="ECO:0000256" key="5">
    <source>
        <dbReference type="SAM" id="Phobius"/>
    </source>
</evidence>
<feature type="transmembrane region" description="Helical" evidence="5">
    <location>
        <begin position="275"/>
        <end position="296"/>
    </location>
</feature>
<keyword evidence="3 5" id="KW-1133">Transmembrane helix</keyword>
<keyword evidence="7" id="KW-1185">Reference proteome</keyword>
<evidence type="ECO:0000259" key="6">
    <source>
        <dbReference type="PROSITE" id="PS50850"/>
    </source>
</evidence>
<feature type="transmembrane region" description="Helical" evidence="5">
    <location>
        <begin position="401"/>
        <end position="421"/>
    </location>
</feature>
<feature type="transmembrane region" description="Helical" evidence="5">
    <location>
        <begin position="369"/>
        <end position="389"/>
    </location>
</feature>
<dbReference type="Pfam" id="PF07690">
    <property type="entry name" value="MFS_1"/>
    <property type="match status" value="1"/>
</dbReference>
<keyword evidence="2 5" id="KW-0812">Transmembrane</keyword>
<feature type="transmembrane region" description="Helical" evidence="5">
    <location>
        <begin position="98"/>
        <end position="116"/>
    </location>
</feature>
<dbReference type="Proteomes" id="UP001652625">
    <property type="component" value="Chromosome 12"/>
</dbReference>
<protein>
    <submittedName>
        <fullName evidence="8">Voltage-gated purine nucleotide uniporter SLC17A9-like isoform X3</fullName>
    </submittedName>
</protein>
<dbReference type="RefSeq" id="XP_065670062.1">
    <property type="nucleotide sequence ID" value="XM_065813990.1"/>
</dbReference>
<feature type="transmembrane region" description="Helical" evidence="5">
    <location>
        <begin position="240"/>
        <end position="263"/>
    </location>
</feature>
<feature type="transmembrane region" description="Helical" evidence="5">
    <location>
        <begin position="335"/>
        <end position="357"/>
    </location>
</feature>
<dbReference type="InterPro" id="IPR011701">
    <property type="entry name" value="MFS"/>
</dbReference>
<name>A0ABM4D6X7_HYDVU</name>
<reference evidence="8" key="1">
    <citation type="submission" date="2025-08" db="UniProtKB">
        <authorList>
            <consortium name="RefSeq"/>
        </authorList>
    </citation>
    <scope>IDENTIFICATION</scope>
</reference>
<dbReference type="PANTHER" id="PTHR11662">
    <property type="entry name" value="SOLUTE CARRIER FAMILY 17"/>
    <property type="match status" value="1"/>
</dbReference>
<dbReference type="InterPro" id="IPR020846">
    <property type="entry name" value="MFS_dom"/>
</dbReference>
<dbReference type="CDD" id="cd17380">
    <property type="entry name" value="MFS_SLC17A9_like"/>
    <property type="match status" value="1"/>
</dbReference>
<sequence>MENEEFEILTKDGYGTPSFENLFWNKRQQMKWSMTLFFGCFLLYSSRTSMSICVVEIAKEYDWDKSLSGMVMSAFFFGYILTQILSGVLSDRFGGERVLFLSATIWSISTFLIPFVKNILPVNVGFIALRILTGVAQGFYFPALTSLVSKNIHPNNRNFAYSFAASGTSMGSIFSGLIGSLLLDYSGWRSVFLLIGSLCMIWVFMLKIFIQLDFNYDNIVVVNQNVVSFNWKSLKTSKPFWTLLFCSTCESLVFTLLLSWVPTYFHDEFPQSKGWLFNVIPWVASFFIENICGILSDEMLKKGYTRTMVRKLFVSAAFFPPVVFCFILNHVTSFGMGLCLMTLIIGGMGANSSGIGMNPQDLAPNHAGLIYGVANTLGAISGMVGVYITGRILDATDEWALVFQLVSFVSLLGGLSFLFFGTGEKIA</sequence>
<feature type="domain" description="Major facilitator superfamily (MFS) profile" evidence="6">
    <location>
        <begin position="32"/>
        <end position="425"/>
    </location>
</feature>
<dbReference type="PROSITE" id="PS50850">
    <property type="entry name" value="MFS"/>
    <property type="match status" value="1"/>
</dbReference>
<evidence type="ECO:0000313" key="8">
    <source>
        <dbReference type="RefSeq" id="XP_065670062.1"/>
    </source>
</evidence>